<dbReference type="AlphaFoldDB" id="A0A5A8DNG2"/>
<reference evidence="1 2" key="1">
    <citation type="submission" date="2019-07" db="EMBL/GenBank/DDBJ databases">
        <title>Genomes of Cafeteria roenbergensis.</title>
        <authorList>
            <person name="Fischer M.G."/>
            <person name="Hackl T."/>
            <person name="Roman M."/>
        </authorList>
    </citation>
    <scope>NUCLEOTIDE SEQUENCE [LARGE SCALE GENOMIC DNA]</scope>
    <source>
        <strain evidence="1 2">E4-10P</strain>
    </source>
</reference>
<name>A0A5A8DNG2_CAFRO</name>
<organism evidence="1 2">
    <name type="scientific">Cafeteria roenbergensis</name>
    <name type="common">Marine flagellate</name>
    <dbReference type="NCBI Taxonomy" id="33653"/>
    <lineage>
        <taxon>Eukaryota</taxon>
        <taxon>Sar</taxon>
        <taxon>Stramenopiles</taxon>
        <taxon>Bigyra</taxon>
        <taxon>Opalozoa</taxon>
        <taxon>Bicosoecida</taxon>
        <taxon>Cafeteriaceae</taxon>
        <taxon>Cafeteria</taxon>
    </lineage>
</organism>
<accession>A0A5A8DNG2</accession>
<gene>
    <name evidence="1" type="ORF">FNF27_07427</name>
</gene>
<evidence type="ECO:0000313" key="2">
    <source>
        <dbReference type="Proteomes" id="UP000322899"/>
    </source>
</evidence>
<sequence length="689" mass="71372">MAPGITLADDAATMVDIARLCSLPWANASRGGACEEDFRILTERFSDRFAPAAWPQLVAPGSALAAQAPTAHASGRRGMPGLPMSQSLVTSMRWSDAPRPGTSAATLFDADFHNRTGATTPTRQGATDPRLGHRTFLGRPHQMLIVFAAGLDQWGALRIPGLPPPAPVDQGLSASLLLGHSTWNATSMLPAARVMSASALFWDGDGTGNGCRITGDAATGSIRPPWQAFREVDMSYAESVSMCFGGHASECSIRGGACGAAAAPKLSPVPRSDAEASCLPSEVIGSEMQEQPPQKPDPWWQWGSLSSVAWFKPCAPEACGGRPCSAEECRSNTADVVQRRAVQPARVPSPALLGVLRLADGGAFDCRAWLGAWSGQWSADGSELGCEAGWPMLTAAASEGRLRVASSDGVLGVAGHLGQHDGGGWVAAALLSPLLSGAEVRVQLDVPLNALVGVSRQQLLAGVVGEALVAAGGRSNGCVRAVCRECPGAENRSVWGWAGPVRPEGVGGTSPAVRLIVGVTFMRAGDAECGTATAPSSLGAWLVDARALGRAHPVAFTGEGSNLSWASDHAEARRLGGWLEQVGPSLPELSPAVLALSLAASVSGSSPDRLLGRWLVWAAPQSQPPEPRVTAVVAGLPAAGLSPWSPQLCSGGLGVDWAQGTCWGSRVTMSLLGVGCASCWPDASRWCWR</sequence>
<dbReference type="EMBL" id="VLTO01000084">
    <property type="protein sequence ID" value="KAA0166976.1"/>
    <property type="molecule type" value="Genomic_DNA"/>
</dbReference>
<protein>
    <submittedName>
        <fullName evidence="1">Uncharacterized protein</fullName>
    </submittedName>
</protein>
<dbReference type="Proteomes" id="UP000322899">
    <property type="component" value="Unassembled WGS sequence"/>
</dbReference>
<comment type="caution">
    <text evidence="1">The sequence shown here is derived from an EMBL/GenBank/DDBJ whole genome shotgun (WGS) entry which is preliminary data.</text>
</comment>
<proteinExistence type="predicted"/>
<evidence type="ECO:0000313" key="1">
    <source>
        <dbReference type="EMBL" id="KAA0166976.1"/>
    </source>
</evidence>